<dbReference type="AlphaFoldDB" id="S9QBL8"/>
<dbReference type="SUPFAM" id="SSF53474">
    <property type="entry name" value="alpha/beta-Hydrolases"/>
    <property type="match status" value="1"/>
</dbReference>
<organism evidence="2 3">
    <name type="scientific">Cystobacter fuscus (strain ATCC 25194 / DSM 2262 / NBRC 100088 / M29)</name>
    <dbReference type="NCBI Taxonomy" id="1242864"/>
    <lineage>
        <taxon>Bacteria</taxon>
        <taxon>Pseudomonadati</taxon>
        <taxon>Myxococcota</taxon>
        <taxon>Myxococcia</taxon>
        <taxon>Myxococcales</taxon>
        <taxon>Cystobacterineae</taxon>
        <taxon>Archangiaceae</taxon>
        <taxon>Cystobacter</taxon>
    </lineage>
</organism>
<comment type="caution">
    <text evidence="2">The sequence shown here is derived from an EMBL/GenBank/DDBJ whole genome shotgun (WGS) entry which is preliminary data.</text>
</comment>
<dbReference type="InterPro" id="IPR029058">
    <property type="entry name" value="AB_hydrolase_fold"/>
</dbReference>
<keyword evidence="3" id="KW-1185">Reference proteome</keyword>
<evidence type="ECO:0000256" key="1">
    <source>
        <dbReference type="SAM" id="MobiDB-lite"/>
    </source>
</evidence>
<dbReference type="Proteomes" id="UP000011682">
    <property type="component" value="Unassembled WGS sequence"/>
</dbReference>
<dbReference type="eggNOG" id="COG1075">
    <property type="taxonomic scope" value="Bacteria"/>
</dbReference>
<name>S9QBL8_CYSF2</name>
<dbReference type="EMBL" id="ANAH02000022">
    <property type="protein sequence ID" value="EPX58704.1"/>
    <property type="molecule type" value="Genomic_DNA"/>
</dbReference>
<evidence type="ECO:0000313" key="2">
    <source>
        <dbReference type="EMBL" id="EPX58704.1"/>
    </source>
</evidence>
<dbReference type="Gene3D" id="3.40.50.1820">
    <property type="entry name" value="alpha/beta hydrolase"/>
    <property type="match status" value="1"/>
</dbReference>
<evidence type="ECO:0008006" key="4">
    <source>
        <dbReference type="Google" id="ProtNLM"/>
    </source>
</evidence>
<reference evidence="2" key="1">
    <citation type="submission" date="2013-05" db="EMBL/GenBank/DDBJ databases">
        <title>Genome assembly of Cystobacter fuscus DSM 2262.</title>
        <authorList>
            <person name="Sharma G."/>
            <person name="Khatri I."/>
            <person name="Kaur C."/>
            <person name="Mayilraj S."/>
            <person name="Subramanian S."/>
        </authorList>
    </citation>
    <scope>NUCLEOTIDE SEQUENCE [LARGE SCALE GENOMIC DNA]</scope>
    <source>
        <strain evidence="2">DSM 2262</strain>
    </source>
</reference>
<evidence type="ECO:0000313" key="3">
    <source>
        <dbReference type="Proteomes" id="UP000011682"/>
    </source>
</evidence>
<feature type="region of interest" description="Disordered" evidence="1">
    <location>
        <begin position="1"/>
        <end position="28"/>
    </location>
</feature>
<gene>
    <name evidence="2" type="ORF">D187_003665</name>
</gene>
<feature type="compositionally biased region" description="Low complexity" evidence="1">
    <location>
        <begin position="18"/>
        <end position="28"/>
    </location>
</feature>
<dbReference type="PANTHER" id="PTHR31934">
    <property type="entry name" value="ALPHA/BETA-HYDROLASES SUPERFAMILY PROTEIN"/>
    <property type="match status" value="1"/>
</dbReference>
<protein>
    <recommendedName>
        <fullName evidence="4">Lipase</fullName>
    </recommendedName>
</protein>
<sequence>MRMAPKDLLPPTPPPTVLPTQEPVPKNVPAPSAVARLLRSLRALPEARHDTPAGGSTGLAGWFKAETAPPTDITARFHEVHARVRQDERVLPDEAKRHLYLLVKGMLGDELPGYLEDNQLRLEQRGLETREVAVDTEGRLVDNVAVVREALLDALHFGRTVVLVGHSKGGVEAMSTLALYPELRRHVRAVVAMQPPYGGSVIANDLVSTPALRQMLDVTFPSLFQGDAASVEDLSYARRMEFVRQHPYPLDIPTVALATSRLSRRSLMRPLCSYVQERYGWACDGLVAALDAEVPGSRVVRLADMDHAEAALTGLPGFANYFPGSLTETLIALALDSRVQGT</sequence>
<accession>S9QBL8</accession>
<dbReference type="PANTHER" id="PTHR31934:SF5">
    <property type="entry name" value="OS05G0557900 PROTEIN"/>
    <property type="match status" value="1"/>
</dbReference>
<proteinExistence type="predicted"/>
<feature type="compositionally biased region" description="Pro residues" evidence="1">
    <location>
        <begin position="8"/>
        <end position="17"/>
    </location>
</feature>